<protein>
    <recommendedName>
        <fullName evidence="5">DUF403 domain-containing protein</fullName>
    </recommendedName>
</protein>
<accession>A0ABM8I2K3</accession>
<evidence type="ECO:0000259" key="1">
    <source>
        <dbReference type="Pfam" id="PF04168"/>
    </source>
</evidence>
<proteinExistence type="predicted"/>
<dbReference type="Gene3D" id="3.30.1490.270">
    <property type="match status" value="1"/>
</dbReference>
<evidence type="ECO:0008006" key="5">
    <source>
        <dbReference type="Google" id="ProtNLM"/>
    </source>
</evidence>
<dbReference type="Pfam" id="PF04168">
    <property type="entry name" value="Alpha-E"/>
    <property type="match status" value="1"/>
</dbReference>
<evidence type="ECO:0000313" key="4">
    <source>
        <dbReference type="Proteomes" id="UP001319827"/>
    </source>
</evidence>
<reference evidence="3 4" key="2">
    <citation type="journal article" date="2021" name="Int. J. Syst. Evol. Microbiol.">
        <title>Isolation and Polyphasic Characterization of Desulfuromonas versatilis sp. Nov., an Electrogenic Bacteria Capable of Versatile Metabolism Isolated from a Graphene Oxide-Reducing Enrichment Culture.</title>
        <authorList>
            <person name="Xie L."/>
            <person name="Yoshida N."/>
            <person name="Ishii S."/>
            <person name="Meng L."/>
        </authorList>
    </citation>
    <scope>NUCLEOTIDE SEQUENCE [LARGE SCALE GENOMIC DNA]</scope>
    <source>
        <strain evidence="3 4">NIT-T3</strain>
    </source>
</reference>
<dbReference type="EMBL" id="AP024355">
    <property type="protein sequence ID" value="BCR07017.1"/>
    <property type="molecule type" value="Genomic_DNA"/>
</dbReference>
<dbReference type="Proteomes" id="UP001319827">
    <property type="component" value="Chromosome"/>
</dbReference>
<feature type="domain" description="DUF403" evidence="1">
    <location>
        <begin position="512"/>
        <end position="838"/>
    </location>
</feature>
<feature type="domain" description="Circularly permuted ATP-grasp type 2" evidence="2">
    <location>
        <begin position="87"/>
        <end position="463"/>
    </location>
</feature>
<dbReference type="Pfam" id="PF14403">
    <property type="entry name" value="CP_ATPgrasp_2"/>
    <property type="match status" value="1"/>
</dbReference>
<keyword evidence="4" id="KW-1185">Reference proteome</keyword>
<dbReference type="RefSeq" id="WP_221250388.1">
    <property type="nucleotide sequence ID" value="NZ_AP024355.1"/>
</dbReference>
<dbReference type="InterPro" id="IPR007296">
    <property type="entry name" value="DUF403"/>
</dbReference>
<organism evidence="3 4">
    <name type="scientific">Desulfuromonas versatilis</name>
    <dbReference type="NCBI Taxonomy" id="2802975"/>
    <lineage>
        <taxon>Bacteria</taxon>
        <taxon>Pseudomonadati</taxon>
        <taxon>Thermodesulfobacteriota</taxon>
        <taxon>Desulfuromonadia</taxon>
        <taxon>Desulfuromonadales</taxon>
        <taxon>Desulfuromonadaceae</taxon>
        <taxon>Desulfuromonas</taxon>
    </lineage>
</organism>
<reference evidence="3 4" key="1">
    <citation type="journal article" date="2016" name="C (Basel)">
        <title>Selective Growth of and Electricity Production by Marine Exoelectrogenic Bacteria in Self-Aggregated Hydrogel of Microbially Reduced Graphene Oxide.</title>
        <authorList>
            <person name="Yoshida N."/>
            <person name="Goto Y."/>
            <person name="Miyata Y."/>
        </authorList>
    </citation>
    <scope>NUCLEOTIDE SEQUENCE [LARGE SCALE GENOMIC DNA]</scope>
    <source>
        <strain evidence="3 4">NIT-T3</strain>
    </source>
</reference>
<dbReference type="InterPro" id="IPR025841">
    <property type="entry name" value="CP_ATPgrasp_2"/>
</dbReference>
<name>A0ABM8I2K3_9BACT</name>
<dbReference type="SUPFAM" id="SSF56059">
    <property type="entry name" value="Glutathione synthetase ATP-binding domain-like"/>
    <property type="match status" value="1"/>
</dbReference>
<dbReference type="Gene3D" id="3.40.50.11290">
    <property type="match status" value="1"/>
</dbReference>
<evidence type="ECO:0000313" key="3">
    <source>
        <dbReference type="EMBL" id="BCR07017.1"/>
    </source>
</evidence>
<sequence length="856" mass="95448">MPNLIERKTGDQFYATRLGTYDEMHAARGQLLPHWEQLLRGIEALGSKGLERRRQEAQRLLRENGVTYNVFDESQGISRPWQLDPVPLLISSDEWTEIEAGLNQRAQLLNLVLADLYGPQQLIKSGLLPMELVYGHPGFQRAGVGMLSPEQRNLIVYAANLARGPDGRMWVLEDSTQAPSGAGYALENRTVMTRILPSLFRDCQVHRLAAFFQELRAGLARIAPHHKDDPRVVVLTPGPLNETYFEHAYLAAYLGYPLAQGDDLTVRDGRVWLKSLEGLQQVDVILRRVNDSYCDPLELRTDSLLGIPGLVEAARRGHVAIANPIGSSILENPGLLPFLPAIARYFFGQDLRLPSVATWWCGQPRERDFVLENIDKLVIKMIHRTAGRYAVFGARLDQAGRALWRERILAKPHMYVGQERVTFSTAPTLVDGGIEPRHAILRSFLVAGEQGYHVMPGGLTRIALQKGTLAVSGRAGGVSKDTWVLAAEPEPQVDPGQLTEGASSFEPLTGPLPSRSADNLFWVGRYAERAESTARLLRTVLARLDASLEYEDPNDAVCLGHLLRGLTHVTSSYPGFVGKEAEAKLKNPLPELQSLLFNAQRAGSLPATLHSFGRAAYTARDLWSTDAWHVVDDIQQEWKQAVATLQADSNGLLQDCLDQLIMKLVAFSGLTTESMAHDPGWLLLDIGRRLERSLQSIALLRATLVPQQRGAVASKILEAVLATTESLMTFRRRYRSYAQTPRVLELLLLDEKHPRALSYQLRKLHYHINRLPREKGRSQIGRDQRLILEAYTRVRLAEPARLAPADDPTGIYSELDQLLSAVSELLCDLSNALTQTYFSHAQGPHLLAPVRLEEEL</sequence>
<dbReference type="InterPro" id="IPR051680">
    <property type="entry name" value="ATP-dep_Glu-Cys_Ligase-2"/>
</dbReference>
<gene>
    <name evidence="3" type="ORF">DESUT3_40860</name>
</gene>
<dbReference type="PANTHER" id="PTHR34595:SF2">
    <property type="entry name" value="BLR2978 PROTEIN"/>
    <property type="match status" value="1"/>
</dbReference>
<evidence type="ECO:0000259" key="2">
    <source>
        <dbReference type="Pfam" id="PF14403"/>
    </source>
</evidence>
<dbReference type="PANTHER" id="PTHR34595">
    <property type="entry name" value="BLR5612 PROTEIN"/>
    <property type="match status" value="1"/>
</dbReference>